<evidence type="ECO:0008006" key="3">
    <source>
        <dbReference type="Google" id="ProtNLM"/>
    </source>
</evidence>
<sequence length="186" mass="19543">MTPTPIDAPITARTASSPAHDALAPVRDALIGGARAQAGQTLAAARADADTIVEAARREVDAILAEARAAGEADGRAAAAAERFGVRRRARTLVLAAQRELYEELCRQVRAGVRELPADPCYPALIKKLARLARRRLGPAATVEEAPGGGIVARTPDAEIDLSADALAERALADLGAEVTRLWTRK</sequence>
<proteinExistence type="predicted"/>
<dbReference type="EMBL" id="BAAAZG010000024">
    <property type="protein sequence ID" value="GAA4077336.1"/>
    <property type="molecule type" value="Genomic_DNA"/>
</dbReference>
<organism evidence="1 2">
    <name type="scientific">Actinomadura miaoliensis</name>
    <dbReference type="NCBI Taxonomy" id="430685"/>
    <lineage>
        <taxon>Bacteria</taxon>
        <taxon>Bacillati</taxon>
        <taxon>Actinomycetota</taxon>
        <taxon>Actinomycetes</taxon>
        <taxon>Streptosporangiales</taxon>
        <taxon>Thermomonosporaceae</taxon>
        <taxon>Actinomadura</taxon>
    </lineage>
</organism>
<evidence type="ECO:0000313" key="2">
    <source>
        <dbReference type="Proteomes" id="UP001500683"/>
    </source>
</evidence>
<dbReference type="Proteomes" id="UP001500683">
    <property type="component" value="Unassembled WGS sequence"/>
</dbReference>
<name>A0ABP7VYT0_9ACTN</name>
<reference evidence="2" key="1">
    <citation type="journal article" date="2019" name="Int. J. Syst. Evol. Microbiol.">
        <title>The Global Catalogue of Microorganisms (GCM) 10K type strain sequencing project: providing services to taxonomists for standard genome sequencing and annotation.</title>
        <authorList>
            <consortium name="The Broad Institute Genomics Platform"/>
            <consortium name="The Broad Institute Genome Sequencing Center for Infectious Disease"/>
            <person name="Wu L."/>
            <person name="Ma J."/>
        </authorList>
    </citation>
    <scope>NUCLEOTIDE SEQUENCE [LARGE SCALE GENOMIC DNA]</scope>
    <source>
        <strain evidence="2">JCM 16702</strain>
    </source>
</reference>
<gene>
    <name evidence="1" type="ORF">GCM10022214_38800</name>
</gene>
<keyword evidence="2" id="KW-1185">Reference proteome</keyword>
<evidence type="ECO:0000313" key="1">
    <source>
        <dbReference type="EMBL" id="GAA4077336.1"/>
    </source>
</evidence>
<comment type="caution">
    <text evidence="1">The sequence shown here is derived from an EMBL/GenBank/DDBJ whole genome shotgun (WGS) entry which is preliminary data.</text>
</comment>
<protein>
    <recommendedName>
        <fullName evidence="3">V-type ATP synthase subunit E</fullName>
    </recommendedName>
</protein>
<accession>A0ABP7VYT0</accession>